<dbReference type="PANTHER" id="PTHR47526">
    <property type="entry name" value="ATP-DEPENDENT DNA HELICASE"/>
    <property type="match status" value="1"/>
</dbReference>
<dbReference type="CDD" id="cd22343">
    <property type="entry name" value="PDDEXK_lambda_exonuclease-like"/>
    <property type="match status" value="1"/>
</dbReference>
<reference evidence="4" key="2">
    <citation type="journal article" date="2023" name="Science">
        <title>Genomic signatures of disease resistance in endangered staghorn corals.</title>
        <authorList>
            <person name="Vollmer S.V."/>
            <person name="Selwyn J.D."/>
            <person name="Despard B.A."/>
            <person name="Roesel C.L."/>
        </authorList>
    </citation>
    <scope>NUCLEOTIDE SEQUENCE</scope>
    <source>
        <strain evidence="4">K2</strain>
    </source>
</reference>
<keyword evidence="2" id="KW-0732">Signal</keyword>
<evidence type="ECO:0000256" key="2">
    <source>
        <dbReference type="SAM" id="SignalP"/>
    </source>
</evidence>
<dbReference type="InterPro" id="IPR019080">
    <property type="entry name" value="YqaJ_viral_recombinase"/>
</dbReference>
<gene>
    <name evidence="4" type="ORF">P5673_012441</name>
</gene>
<sequence length="359" mass="40514">MHTMSISSTALIPWVAWLKSTGEIFNAYCTCVAGMSGPCIHVTALLFHIEAAKWTGMTNPACTSKQCLWNKPADKTVIKPAKIIDRDWKAAKLNKEPKRSVLDPCRTLFELVVKDIVPVSCIVMMKTTEHEQEIMSPAPNNNNASQLTDDQIEDIERNTAGQSENDTCHKVYTKLEIKSSGNSGGAADTLVKHLCGFEGPQKDLPSLKYGIEMEGRAKEAYLIHFQENHRDASIRDCGLFIHDSKQYLGASPEALVECPCCGKDFLEIKCPSSIMNKNPLPENLPYLISRDGKMVLKESLMYFAQIQGQLAITKTHWCHLYVYSQAGYYLETIQFDESYWSRLEANLSWFYNNYMSQRT</sequence>
<evidence type="ECO:0000313" key="4">
    <source>
        <dbReference type="EMBL" id="KAK2564197.1"/>
    </source>
</evidence>
<keyword evidence="1" id="KW-0863">Zinc-finger</keyword>
<dbReference type="PANTHER" id="PTHR47526:SF3">
    <property type="entry name" value="PHD-TYPE DOMAIN-CONTAINING PROTEIN"/>
    <property type="match status" value="1"/>
</dbReference>
<feature type="domain" description="SWIM-type" evidence="3">
    <location>
        <begin position="14"/>
        <end position="50"/>
    </location>
</feature>
<dbReference type="InterPro" id="IPR011604">
    <property type="entry name" value="PDDEXK-like_dom_sf"/>
</dbReference>
<dbReference type="EMBL" id="JARQWQ010000023">
    <property type="protein sequence ID" value="KAK2564197.1"/>
    <property type="molecule type" value="Genomic_DNA"/>
</dbReference>
<dbReference type="GO" id="GO:0008270">
    <property type="term" value="F:zinc ion binding"/>
    <property type="evidence" value="ECO:0007669"/>
    <property type="project" value="UniProtKB-KW"/>
</dbReference>
<dbReference type="Pfam" id="PF09588">
    <property type="entry name" value="YqaJ"/>
    <property type="match status" value="1"/>
</dbReference>
<feature type="chain" id="PRO_5041968485" description="SWIM-type domain-containing protein" evidence="2">
    <location>
        <begin position="23"/>
        <end position="359"/>
    </location>
</feature>
<dbReference type="SUPFAM" id="SSF52980">
    <property type="entry name" value="Restriction endonuclease-like"/>
    <property type="match status" value="1"/>
</dbReference>
<evidence type="ECO:0000256" key="1">
    <source>
        <dbReference type="PROSITE-ProRule" id="PRU00325"/>
    </source>
</evidence>
<feature type="signal peptide" evidence="2">
    <location>
        <begin position="1"/>
        <end position="22"/>
    </location>
</feature>
<dbReference type="Gene3D" id="3.90.320.10">
    <property type="match status" value="1"/>
</dbReference>
<evidence type="ECO:0000259" key="3">
    <source>
        <dbReference type="PROSITE" id="PS50966"/>
    </source>
</evidence>
<keyword evidence="5" id="KW-1185">Reference proteome</keyword>
<dbReference type="InterPro" id="IPR007527">
    <property type="entry name" value="Znf_SWIM"/>
</dbReference>
<reference evidence="4" key="1">
    <citation type="journal article" date="2023" name="G3 (Bethesda)">
        <title>Whole genome assembly and annotation of the endangered Caribbean coral Acropora cervicornis.</title>
        <authorList>
            <person name="Selwyn J.D."/>
            <person name="Vollmer S.V."/>
        </authorList>
    </citation>
    <scope>NUCLEOTIDE SEQUENCE</scope>
    <source>
        <strain evidence="4">K2</strain>
    </source>
</reference>
<dbReference type="GO" id="GO:0006281">
    <property type="term" value="P:DNA repair"/>
    <property type="evidence" value="ECO:0007669"/>
    <property type="project" value="UniProtKB-ARBA"/>
</dbReference>
<name>A0AAD9V7T9_ACRCE</name>
<evidence type="ECO:0000313" key="5">
    <source>
        <dbReference type="Proteomes" id="UP001249851"/>
    </source>
</evidence>
<accession>A0AAD9V7T9</accession>
<dbReference type="PROSITE" id="PS50966">
    <property type="entry name" value="ZF_SWIM"/>
    <property type="match status" value="1"/>
</dbReference>
<dbReference type="Proteomes" id="UP001249851">
    <property type="component" value="Unassembled WGS sequence"/>
</dbReference>
<comment type="caution">
    <text evidence="4">The sequence shown here is derived from an EMBL/GenBank/DDBJ whole genome shotgun (WGS) entry which is preliminary data.</text>
</comment>
<dbReference type="InterPro" id="IPR011335">
    <property type="entry name" value="Restrct_endonuc-II-like"/>
</dbReference>
<organism evidence="4 5">
    <name type="scientific">Acropora cervicornis</name>
    <name type="common">Staghorn coral</name>
    <dbReference type="NCBI Taxonomy" id="6130"/>
    <lineage>
        <taxon>Eukaryota</taxon>
        <taxon>Metazoa</taxon>
        <taxon>Cnidaria</taxon>
        <taxon>Anthozoa</taxon>
        <taxon>Hexacorallia</taxon>
        <taxon>Scleractinia</taxon>
        <taxon>Astrocoeniina</taxon>
        <taxon>Acroporidae</taxon>
        <taxon>Acropora</taxon>
    </lineage>
</organism>
<keyword evidence="1" id="KW-0479">Metal-binding</keyword>
<proteinExistence type="predicted"/>
<keyword evidence="1" id="KW-0862">Zinc</keyword>
<dbReference type="AlphaFoldDB" id="A0AAD9V7T9"/>
<protein>
    <recommendedName>
        <fullName evidence="3">SWIM-type domain-containing protein</fullName>
    </recommendedName>
</protein>